<organism evidence="2 3">
    <name type="scientific">Faecalibacterium prausnitzii</name>
    <dbReference type="NCBI Taxonomy" id="853"/>
    <lineage>
        <taxon>Bacteria</taxon>
        <taxon>Bacillati</taxon>
        <taxon>Bacillota</taxon>
        <taxon>Clostridia</taxon>
        <taxon>Eubacteriales</taxon>
        <taxon>Oscillospiraceae</taxon>
        <taxon>Faecalibacterium</taxon>
    </lineage>
</organism>
<evidence type="ECO:0000313" key="2">
    <source>
        <dbReference type="EMBL" id="PDX83521.1"/>
    </source>
</evidence>
<evidence type="ECO:0000256" key="1">
    <source>
        <dbReference type="SAM" id="Phobius"/>
    </source>
</evidence>
<comment type="caution">
    <text evidence="2">The sequence shown here is derived from an EMBL/GenBank/DDBJ whole genome shotgun (WGS) entry which is preliminary data.</text>
</comment>
<keyword evidence="1" id="KW-0472">Membrane</keyword>
<dbReference type="EMBL" id="NMTZ01000026">
    <property type="protein sequence ID" value="PDX83521.1"/>
    <property type="molecule type" value="Genomic_DNA"/>
</dbReference>
<keyword evidence="1" id="KW-0812">Transmembrane</keyword>
<evidence type="ECO:0000313" key="3">
    <source>
        <dbReference type="Proteomes" id="UP000220480"/>
    </source>
</evidence>
<gene>
    <name evidence="2" type="ORF">CGS59_11615</name>
</gene>
<name>A0A2A7AWX1_9FIRM</name>
<dbReference type="Proteomes" id="UP000220480">
    <property type="component" value="Unassembled WGS sequence"/>
</dbReference>
<reference evidence="2 3" key="1">
    <citation type="journal article" date="2017" name="Front. Microbiol.">
        <title>New Insights into the Diversity of the Genus Faecalibacterium.</title>
        <authorList>
            <person name="Benevides L."/>
            <person name="Burman S."/>
            <person name="Martin R."/>
            <person name="Robert V."/>
            <person name="Thomas M."/>
            <person name="Miquel S."/>
            <person name="Chain F."/>
            <person name="Sokol H."/>
            <person name="Bermudez-Humaran L.G."/>
            <person name="Morrison M."/>
            <person name="Langella P."/>
            <person name="Azevedo V.A."/>
            <person name="Chatel J.M."/>
            <person name="Soares S."/>
        </authorList>
    </citation>
    <scope>NUCLEOTIDE SEQUENCE [LARGE SCALE GENOMIC DNA]</scope>
    <source>
        <strain evidence="2 3">CNCM I 4644</strain>
    </source>
</reference>
<evidence type="ECO:0008006" key="4">
    <source>
        <dbReference type="Google" id="ProtNLM"/>
    </source>
</evidence>
<keyword evidence="1" id="KW-1133">Transmembrane helix</keyword>
<dbReference type="RefSeq" id="WP_097780050.1">
    <property type="nucleotide sequence ID" value="NZ_NMTZ01000026.1"/>
</dbReference>
<dbReference type="AlphaFoldDB" id="A0A2A7AWX1"/>
<accession>A0A2A7AWX1</accession>
<protein>
    <recommendedName>
        <fullName evidence="4">SMODS and SLOG-associating 2TM effector domain-containing protein</fullName>
    </recommendedName>
</protein>
<feature type="transmembrane region" description="Helical" evidence="1">
    <location>
        <begin position="73"/>
        <end position="94"/>
    </location>
</feature>
<sequence>MFRKQKDYPLTKMEKRILEEWETAWKGAQGEDDDENTQTDANKMLYDLVRENYKIFARKAARNRDDNFAQKNWLLYGIGIAVFVESILLLLLTIYWEKMEWSSSGLIMYVVYFSAFQAILFCAAGKKIAVDKKQETWARHTDALGRLQDAMVRYTQGLSPYEGLNDEEKRKMFARRFLRIVNLNRKKFVKNMESKEADLTDLLEKLKLTKL</sequence>
<proteinExistence type="predicted"/>
<feature type="transmembrane region" description="Helical" evidence="1">
    <location>
        <begin position="106"/>
        <end position="124"/>
    </location>
</feature>